<feature type="chain" id="PRO_5045075236" evidence="1">
    <location>
        <begin position="20"/>
        <end position="150"/>
    </location>
</feature>
<evidence type="ECO:0000313" key="2">
    <source>
        <dbReference type="Proteomes" id="UP000813463"/>
    </source>
</evidence>
<dbReference type="GeneID" id="110790209"/>
<protein>
    <submittedName>
        <fullName evidence="3">Uncharacterized protein isoform X1</fullName>
    </submittedName>
</protein>
<evidence type="ECO:0000256" key="1">
    <source>
        <dbReference type="SAM" id="SignalP"/>
    </source>
</evidence>
<keyword evidence="2" id="KW-1185">Reference proteome</keyword>
<reference evidence="2" key="1">
    <citation type="journal article" date="2021" name="Nat. Commun.">
        <title>Genomic analyses provide insights into spinach domestication and the genetic basis of agronomic traits.</title>
        <authorList>
            <person name="Cai X."/>
            <person name="Sun X."/>
            <person name="Xu C."/>
            <person name="Sun H."/>
            <person name="Wang X."/>
            <person name="Ge C."/>
            <person name="Zhang Z."/>
            <person name="Wang Q."/>
            <person name="Fei Z."/>
            <person name="Jiao C."/>
            <person name="Wang Q."/>
        </authorList>
    </citation>
    <scope>NUCLEOTIDE SEQUENCE [LARGE SCALE GENOMIC DNA]</scope>
    <source>
        <strain evidence="2">cv. Varoflay</strain>
    </source>
</reference>
<proteinExistence type="predicted"/>
<organism evidence="2 3">
    <name type="scientific">Spinacia oleracea</name>
    <name type="common">Spinach</name>
    <dbReference type="NCBI Taxonomy" id="3562"/>
    <lineage>
        <taxon>Eukaryota</taxon>
        <taxon>Viridiplantae</taxon>
        <taxon>Streptophyta</taxon>
        <taxon>Embryophyta</taxon>
        <taxon>Tracheophyta</taxon>
        <taxon>Spermatophyta</taxon>
        <taxon>Magnoliopsida</taxon>
        <taxon>eudicotyledons</taxon>
        <taxon>Gunneridae</taxon>
        <taxon>Pentapetalae</taxon>
        <taxon>Caryophyllales</taxon>
        <taxon>Chenopodiaceae</taxon>
        <taxon>Chenopodioideae</taxon>
        <taxon>Anserineae</taxon>
        <taxon>Spinacia</taxon>
    </lineage>
</organism>
<dbReference type="Proteomes" id="UP000813463">
    <property type="component" value="Chromosome 5"/>
</dbReference>
<dbReference type="RefSeq" id="XP_056684711.1">
    <property type="nucleotide sequence ID" value="XM_056828733.1"/>
</dbReference>
<reference evidence="3" key="2">
    <citation type="submission" date="2025-08" db="UniProtKB">
        <authorList>
            <consortium name="RefSeq"/>
        </authorList>
    </citation>
    <scope>IDENTIFICATION</scope>
    <source>
        <tissue evidence="3">Leaf</tissue>
    </source>
</reference>
<sequence length="150" mass="16859">MSTFFSIFVFFLELHPSSLSPAPEFFLSSSRLLSFMIYNCILLLLPLLSNGIGASGPLLSSSMVLKSGMKLEIPQRSGQGRYYFSSIKSQAYLMFVLPPIRVAGRHSGVIWVEVTRRELLPKNDRCLSSLVQYGRILEVELKVPPRPPCF</sequence>
<gene>
    <name evidence="3" type="primary">LOC110790209</name>
</gene>
<accession>A0ABM3QMX4</accession>
<keyword evidence="1" id="KW-0732">Signal</keyword>
<evidence type="ECO:0000313" key="3">
    <source>
        <dbReference type="RefSeq" id="XP_056684711.1"/>
    </source>
</evidence>
<feature type="signal peptide" evidence="1">
    <location>
        <begin position="1"/>
        <end position="19"/>
    </location>
</feature>
<name>A0ABM3QMX4_SPIOL</name>